<reference evidence="2 3" key="1">
    <citation type="submission" date="2019-02" db="EMBL/GenBank/DDBJ databases">
        <title>Deep-cultivation of Planctomycetes and their phenomic and genomic characterization uncovers novel biology.</title>
        <authorList>
            <person name="Wiegand S."/>
            <person name="Jogler M."/>
            <person name="Boedeker C."/>
            <person name="Pinto D."/>
            <person name="Vollmers J."/>
            <person name="Rivas-Marin E."/>
            <person name="Kohn T."/>
            <person name="Peeters S.H."/>
            <person name="Heuer A."/>
            <person name="Rast P."/>
            <person name="Oberbeckmann S."/>
            <person name="Bunk B."/>
            <person name="Jeske O."/>
            <person name="Meyerdierks A."/>
            <person name="Storesund J.E."/>
            <person name="Kallscheuer N."/>
            <person name="Luecker S."/>
            <person name="Lage O.M."/>
            <person name="Pohl T."/>
            <person name="Merkel B.J."/>
            <person name="Hornburger P."/>
            <person name="Mueller R.-W."/>
            <person name="Bruemmer F."/>
            <person name="Labrenz M."/>
            <person name="Spormann A.M."/>
            <person name="Op den Camp H."/>
            <person name="Overmann J."/>
            <person name="Amann R."/>
            <person name="Jetten M.S.M."/>
            <person name="Mascher T."/>
            <person name="Medema M.H."/>
            <person name="Devos D.P."/>
            <person name="Kaster A.-K."/>
            <person name="Ovreas L."/>
            <person name="Rohde M."/>
            <person name="Galperin M.Y."/>
            <person name="Jogler C."/>
        </authorList>
    </citation>
    <scope>NUCLEOTIDE SEQUENCE [LARGE SCALE GENOMIC DNA]</scope>
    <source>
        <strain evidence="2 3">Q31a</strain>
    </source>
</reference>
<keyword evidence="1" id="KW-1133">Transmembrane helix</keyword>
<name>A0A518GDL7_9BACT</name>
<dbReference type="AlphaFoldDB" id="A0A518GDL7"/>
<keyword evidence="3" id="KW-1185">Reference proteome</keyword>
<gene>
    <name evidence="2" type="ORF">Q31a_50600</name>
</gene>
<keyword evidence="1" id="KW-0472">Membrane</keyword>
<organism evidence="2 3">
    <name type="scientific">Aureliella helgolandensis</name>
    <dbReference type="NCBI Taxonomy" id="2527968"/>
    <lineage>
        <taxon>Bacteria</taxon>
        <taxon>Pseudomonadati</taxon>
        <taxon>Planctomycetota</taxon>
        <taxon>Planctomycetia</taxon>
        <taxon>Pirellulales</taxon>
        <taxon>Pirellulaceae</taxon>
        <taxon>Aureliella</taxon>
    </lineage>
</organism>
<dbReference type="Proteomes" id="UP000318017">
    <property type="component" value="Chromosome"/>
</dbReference>
<keyword evidence="1" id="KW-0812">Transmembrane</keyword>
<sequence length="83" mass="9118">MVDDTPHSNTAEIQSVVPVRSKHSQFGCAHPGRDQDSERAITVESTILARDFPSSPSEFPMPLKVLVCGGIGLAVVVWWRLLF</sequence>
<proteinExistence type="predicted"/>
<protein>
    <submittedName>
        <fullName evidence="2">Uncharacterized protein</fullName>
    </submittedName>
</protein>
<feature type="transmembrane region" description="Helical" evidence="1">
    <location>
        <begin position="61"/>
        <end position="82"/>
    </location>
</feature>
<dbReference type="KEGG" id="ahel:Q31a_50600"/>
<evidence type="ECO:0000313" key="3">
    <source>
        <dbReference type="Proteomes" id="UP000318017"/>
    </source>
</evidence>
<evidence type="ECO:0000313" key="2">
    <source>
        <dbReference type="EMBL" id="QDV26683.1"/>
    </source>
</evidence>
<accession>A0A518GDL7</accession>
<dbReference type="EMBL" id="CP036298">
    <property type="protein sequence ID" value="QDV26683.1"/>
    <property type="molecule type" value="Genomic_DNA"/>
</dbReference>
<evidence type="ECO:0000256" key="1">
    <source>
        <dbReference type="SAM" id="Phobius"/>
    </source>
</evidence>